<evidence type="ECO:0000259" key="6">
    <source>
        <dbReference type="Pfam" id="PF02656"/>
    </source>
</evidence>
<dbReference type="PANTHER" id="PTHR46140">
    <property type="entry name" value="VACUOLAR TRANSPORTER CHAPERONE 1-RELATED"/>
    <property type="match status" value="1"/>
</dbReference>
<evidence type="ECO:0000313" key="7">
    <source>
        <dbReference type="EMBL" id="CUG52588.1"/>
    </source>
</evidence>
<sequence length="188" mass="20597">MSEIGAINKGLAYLCCVGANDKSWAEGEDDGDAKYQSIQSPKNQDGIFGLGGAADKRICVPQKIDPKTFFANERTFLKWLSISVMVGMMSLTLLHFSDTNSDGAVLAGLVLLPVSLIFMVYSLYVFRMRASKIYMREPMRYDDTRGPTMLVVVLGVAISLATVFSLQRHYSRIDSASFSQGGNAAARM</sequence>
<evidence type="ECO:0000313" key="8">
    <source>
        <dbReference type="Proteomes" id="UP000051952"/>
    </source>
</evidence>
<feature type="transmembrane region" description="Helical" evidence="5">
    <location>
        <begin position="103"/>
        <end position="126"/>
    </location>
</feature>
<accession>A0A0S4IYL4</accession>
<dbReference type="GO" id="GO:0012505">
    <property type="term" value="C:endomembrane system"/>
    <property type="evidence" value="ECO:0007669"/>
    <property type="project" value="UniProtKB-SubCell"/>
</dbReference>
<keyword evidence="4 5" id="KW-0472">Membrane</keyword>
<feature type="domain" description="DUF202" evidence="6">
    <location>
        <begin position="67"/>
        <end position="131"/>
    </location>
</feature>
<reference evidence="8" key="1">
    <citation type="submission" date="2015-09" db="EMBL/GenBank/DDBJ databases">
        <authorList>
            <consortium name="Pathogen Informatics"/>
        </authorList>
    </citation>
    <scope>NUCLEOTIDE SEQUENCE [LARGE SCALE GENOMIC DNA]</scope>
    <source>
        <strain evidence="8">Lake Konstanz</strain>
    </source>
</reference>
<organism evidence="7 8">
    <name type="scientific">Bodo saltans</name>
    <name type="common">Flagellated protozoan</name>
    <dbReference type="NCBI Taxonomy" id="75058"/>
    <lineage>
        <taxon>Eukaryota</taxon>
        <taxon>Discoba</taxon>
        <taxon>Euglenozoa</taxon>
        <taxon>Kinetoplastea</taxon>
        <taxon>Metakinetoplastina</taxon>
        <taxon>Eubodonida</taxon>
        <taxon>Bodonidae</taxon>
        <taxon>Bodo</taxon>
    </lineage>
</organism>
<proteinExistence type="predicted"/>
<evidence type="ECO:0000256" key="2">
    <source>
        <dbReference type="ARBA" id="ARBA00022692"/>
    </source>
</evidence>
<evidence type="ECO:0000256" key="1">
    <source>
        <dbReference type="ARBA" id="ARBA00004127"/>
    </source>
</evidence>
<dbReference type="AlphaFoldDB" id="A0A0S4IYL4"/>
<dbReference type="Pfam" id="PF02656">
    <property type="entry name" value="DUF202"/>
    <property type="match status" value="1"/>
</dbReference>
<dbReference type="OrthoDB" id="2243669at2759"/>
<evidence type="ECO:0000256" key="4">
    <source>
        <dbReference type="ARBA" id="ARBA00023136"/>
    </source>
</evidence>
<comment type="subcellular location">
    <subcellularLocation>
        <location evidence="1">Endomembrane system</location>
        <topology evidence="1">Multi-pass membrane protein</topology>
    </subcellularLocation>
</comment>
<keyword evidence="8" id="KW-1185">Reference proteome</keyword>
<dbReference type="VEuPathDB" id="TriTrypDB:BSAL_80705"/>
<dbReference type="PANTHER" id="PTHR46140:SF1">
    <property type="entry name" value="VACUOLAR TRANSPORTER CHAPERONE COMPLEX SUBUNIT 4-RELATED"/>
    <property type="match status" value="1"/>
</dbReference>
<dbReference type="OMA" id="TRGPTML"/>
<evidence type="ECO:0000256" key="3">
    <source>
        <dbReference type="ARBA" id="ARBA00022989"/>
    </source>
</evidence>
<keyword evidence="2 5" id="KW-0812">Transmembrane</keyword>
<dbReference type="EMBL" id="CYKH01000854">
    <property type="protein sequence ID" value="CUG52588.1"/>
    <property type="molecule type" value="Genomic_DNA"/>
</dbReference>
<keyword evidence="3 5" id="KW-1133">Transmembrane helix</keyword>
<dbReference type="InterPro" id="IPR003807">
    <property type="entry name" value="DUF202"/>
</dbReference>
<protein>
    <recommendedName>
        <fullName evidence="6">DUF202 domain-containing protein</fullName>
    </recommendedName>
</protein>
<evidence type="ECO:0000256" key="5">
    <source>
        <dbReference type="SAM" id="Phobius"/>
    </source>
</evidence>
<feature type="transmembrane region" description="Helical" evidence="5">
    <location>
        <begin position="147"/>
        <end position="166"/>
    </location>
</feature>
<dbReference type="InterPro" id="IPR051572">
    <property type="entry name" value="VTC_Complex_Subunit"/>
</dbReference>
<dbReference type="Proteomes" id="UP000051952">
    <property type="component" value="Unassembled WGS sequence"/>
</dbReference>
<name>A0A0S4IYL4_BODSA</name>
<gene>
    <name evidence="7" type="ORF">BSAL_80705</name>
</gene>
<feature type="transmembrane region" description="Helical" evidence="5">
    <location>
        <begin position="76"/>
        <end position="97"/>
    </location>
</feature>